<dbReference type="Gene3D" id="3.20.20.10">
    <property type="entry name" value="Alanine racemase"/>
    <property type="match status" value="1"/>
</dbReference>
<evidence type="ECO:0000259" key="4">
    <source>
        <dbReference type="Pfam" id="PF01168"/>
    </source>
</evidence>
<protein>
    <submittedName>
        <fullName evidence="5">Putative amino acid racemase</fullName>
    </submittedName>
</protein>
<dbReference type="GO" id="GO:0005829">
    <property type="term" value="C:cytosol"/>
    <property type="evidence" value="ECO:0007669"/>
    <property type="project" value="TreeGrafter"/>
</dbReference>
<reference evidence="5 6" key="1">
    <citation type="submission" date="2020-08" db="EMBL/GenBank/DDBJ databases">
        <title>Genomic Encyclopedia of Type Strains, Phase IV (KMG-IV): sequencing the most valuable type-strain genomes for metagenomic binning, comparative biology and taxonomic classification.</title>
        <authorList>
            <person name="Goeker M."/>
        </authorList>
    </citation>
    <scope>NUCLEOTIDE SEQUENCE [LARGE SCALE GENOMIC DNA]</scope>
    <source>
        <strain evidence="5 6">DSM 13481</strain>
    </source>
</reference>
<dbReference type="InterPro" id="IPR000821">
    <property type="entry name" value="Ala_racemase"/>
</dbReference>
<evidence type="ECO:0000313" key="6">
    <source>
        <dbReference type="Proteomes" id="UP000555828"/>
    </source>
</evidence>
<evidence type="ECO:0000256" key="1">
    <source>
        <dbReference type="ARBA" id="ARBA00001933"/>
    </source>
</evidence>
<evidence type="ECO:0000256" key="2">
    <source>
        <dbReference type="ARBA" id="ARBA00022898"/>
    </source>
</evidence>
<dbReference type="PANTHER" id="PTHR30511">
    <property type="entry name" value="ALANINE RACEMASE"/>
    <property type="match status" value="1"/>
</dbReference>
<organism evidence="5 6">
    <name type="scientific">Thermosipho japonicus</name>
    <dbReference type="NCBI Taxonomy" id="90323"/>
    <lineage>
        <taxon>Bacteria</taxon>
        <taxon>Thermotogati</taxon>
        <taxon>Thermotogota</taxon>
        <taxon>Thermotogae</taxon>
        <taxon>Thermotogales</taxon>
        <taxon>Fervidobacteriaceae</taxon>
        <taxon>Thermosipho</taxon>
    </lineage>
</organism>
<evidence type="ECO:0000313" key="5">
    <source>
        <dbReference type="EMBL" id="MBB6063320.1"/>
    </source>
</evidence>
<dbReference type="Pfam" id="PF01168">
    <property type="entry name" value="Ala_racemase_N"/>
    <property type="match status" value="1"/>
</dbReference>
<keyword evidence="3" id="KW-0413">Isomerase</keyword>
<dbReference type="Proteomes" id="UP000555828">
    <property type="component" value="Unassembled WGS sequence"/>
</dbReference>
<sequence length="358" mass="40129">MDFPRLFVNLEKIRENAEKLLETLSKLKIELVAVTKLTLGDPIIAKTLKEVGIVKIGESRLKNIKKMMGNNVPGPFQLLRIPMPSELEEAVFLTDEILISEEKVAYIIDEIAKKYDKNIELIYMIDVGDLREGIWYEKAAYTIEKVAKKLKMAKIVGIGTNVGCFGGVLPTKENLNILVEIKDYLDDKLNTNLKISGGSTVTLSLIENNELPTKINQFRIGEGLLLGTDATGNRDIPYLSQDTVILEAEVIEVDYKPSVPVGKIGRDSMGRIPHFEDFGWRNRIILAIGEQDIDPSGLKPFDKKLKVLHASSDHTIIDYTDSNKKYSIGDTLKFHLSYGAALRAFTSPFVKKEYIKNA</sequence>
<dbReference type="InterPro" id="IPR001608">
    <property type="entry name" value="Ala_racemase_N"/>
</dbReference>
<keyword evidence="6" id="KW-1185">Reference proteome</keyword>
<name>A0A841GUN5_9BACT</name>
<dbReference type="InterPro" id="IPR029066">
    <property type="entry name" value="PLP-binding_barrel"/>
</dbReference>
<dbReference type="EMBL" id="JACHEX010000005">
    <property type="protein sequence ID" value="MBB6063320.1"/>
    <property type="molecule type" value="Genomic_DNA"/>
</dbReference>
<evidence type="ECO:0000256" key="3">
    <source>
        <dbReference type="ARBA" id="ARBA00023235"/>
    </source>
</evidence>
<dbReference type="PANTHER" id="PTHR30511:SF3">
    <property type="entry name" value="LYSINE RACEMASE"/>
    <property type="match status" value="1"/>
</dbReference>
<gene>
    <name evidence="5" type="ORF">HNP65_001784</name>
</gene>
<comment type="caution">
    <text evidence="5">The sequence shown here is derived from an EMBL/GenBank/DDBJ whole genome shotgun (WGS) entry which is preliminary data.</text>
</comment>
<accession>A0A841GUN5</accession>
<dbReference type="GO" id="GO:0008784">
    <property type="term" value="F:alanine racemase activity"/>
    <property type="evidence" value="ECO:0007669"/>
    <property type="project" value="TreeGrafter"/>
</dbReference>
<comment type="cofactor">
    <cofactor evidence="1">
        <name>pyridoxal 5'-phosphate</name>
        <dbReference type="ChEBI" id="CHEBI:597326"/>
    </cofactor>
</comment>
<dbReference type="GO" id="GO:0030170">
    <property type="term" value="F:pyridoxal phosphate binding"/>
    <property type="evidence" value="ECO:0007669"/>
    <property type="project" value="TreeGrafter"/>
</dbReference>
<feature type="domain" description="Alanine racemase N-terminal" evidence="4">
    <location>
        <begin position="8"/>
        <end position="224"/>
    </location>
</feature>
<dbReference type="SUPFAM" id="SSF51419">
    <property type="entry name" value="PLP-binding barrel"/>
    <property type="match status" value="1"/>
</dbReference>
<proteinExistence type="predicted"/>
<dbReference type="RefSeq" id="WP_184619899.1">
    <property type="nucleotide sequence ID" value="NZ_JACHEX010000005.1"/>
</dbReference>
<dbReference type="AlphaFoldDB" id="A0A841GUN5"/>
<keyword evidence="2" id="KW-0663">Pyridoxal phosphate</keyword>
<dbReference type="CDD" id="cd06815">
    <property type="entry name" value="PLPDE_III_AR_like_1"/>
    <property type="match status" value="1"/>
</dbReference>